<dbReference type="EMBL" id="JAMFTS010000001">
    <property type="protein sequence ID" value="KAJ4809874.1"/>
    <property type="molecule type" value="Genomic_DNA"/>
</dbReference>
<keyword evidence="3" id="KW-1185">Reference proteome</keyword>
<dbReference type="GO" id="GO:0047750">
    <property type="term" value="F:cholestenol delta-isomerase activity"/>
    <property type="evidence" value="ECO:0007669"/>
    <property type="project" value="InterPro"/>
</dbReference>
<comment type="caution">
    <text evidence="2">The sequence shown here is derived from an EMBL/GenBank/DDBJ whole genome shotgun (WGS) entry which is preliminary data.</text>
</comment>
<keyword evidence="1" id="KW-1133">Transmembrane helix</keyword>
<keyword evidence="1" id="KW-0472">Membrane</keyword>
<accession>A0AAV8GZL3</accession>
<dbReference type="PANTHER" id="PTHR14207:SF0">
    <property type="entry name" value="3-BETA-HYDROXYSTEROID-DELTA(8),DELTA(7)-ISOMERASE"/>
    <property type="match status" value="1"/>
</dbReference>
<dbReference type="GO" id="GO:0004769">
    <property type="term" value="F:steroid Delta-isomerase activity"/>
    <property type="evidence" value="ECO:0007669"/>
    <property type="project" value="TreeGrafter"/>
</dbReference>
<evidence type="ECO:0000313" key="3">
    <source>
        <dbReference type="Proteomes" id="UP001140206"/>
    </source>
</evidence>
<protein>
    <recommendedName>
        <fullName evidence="4">EXPERA domain-containing protein</fullName>
    </recommendedName>
</protein>
<feature type="transmembrane region" description="Helical" evidence="1">
    <location>
        <begin position="59"/>
        <end position="80"/>
    </location>
</feature>
<dbReference type="GO" id="GO:0016126">
    <property type="term" value="P:sterol biosynthetic process"/>
    <property type="evidence" value="ECO:0007669"/>
    <property type="project" value="TreeGrafter"/>
</dbReference>
<name>A0AAV8GZL3_9POAL</name>
<proteinExistence type="predicted"/>
<evidence type="ECO:0000256" key="1">
    <source>
        <dbReference type="SAM" id="Phobius"/>
    </source>
</evidence>
<reference evidence="2" key="1">
    <citation type="submission" date="2022-08" db="EMBL/GenBank/DDBJ databases">
        <authorList>
            <person name="Marques A."/>
        </authorList>
    </citation>
    <scope>NUCLEOTIDE SEQUENCE</scope>
    <source>
        <strain evidence="2">RhyPub2mFocal</strain>
        <tissue evidence="2">Leaves</tissue>
    </source>
</reference>
<feature type="transmembrane region" description="Helical" evidence="1">
    <location>
        <begin position="28"/>
        <end position="47"/>
    </location>
</feature>
<keyword evidence="1" id="KW-0812">Transmembrane</keyword>
<evidence type="ECO:0008006" key="4">
    <source>
        <dbReference type="Google" id="ProtNLM"/>
    </source>
</evidence>
<dbReference type="GO" id="GO:0000247">
    <property type="term" value="F:C-8 sterol isomerase activity"/>
    <property type="evidence" value="ECO:0007669"/>
    <property type="project" value="TreeGrafter"/>
</dbReference>
<dbReference type="GO" id="GO:0016020">
    <property type="term" value="C:membrane"/>
    <property type="evidence" value="ECO:0007669"/>
    <property type="project" value="InterPro"/>
</dbReference>
<dbReference type="AlphaFoldDB" id="A0AAV8GZL3"/>
<organism evidence="2 3">
    <name type="scientific">Rhynchospora pubera</name>
    <dbReference type="NCBI Taxonomy" id="906938"/>
    <lineage>
        <taxon>Eukaryota</taxon>
        <taxon>Viridiplantae</taxon>
        <taxon>Streptophyta</taxon>
        <taxon>Embryophyta</taxon>
        <taxon>Tracheophyta</taxon>
        <taxon>Spermatophyta</taxon>
        <taxon>Magnoliopsida</taxon>
        <taxon>Liliopsida</taxon>
        <taxon>Poales</taxon>
        <taxon>Cyperaceae</taxon>
        <taxon>Cyperoideae</taxon>
        <taxon>Rhynchosporeae</taxon>
        <taxon>Rhynchospora</taxon>
    </lineage>
</organism>
<gene>
    <name evidence="2" type="ORF">LUZ62_022440</name>
</gene>
<evidence type="ECO:0000313" key="2">
    <source>
        <dbReference type="EMBL" id="KAJ4809874.1"/>
    </source>
</evidence>
<dbReference type="GO" id="GO:0005783">
    <property type="term" value="C:endoplasmic reticulum"/>
    <property type="evidence" value="ECO:0007669"/>
    <property type="project" value="TreeGrafter"/>
</dbReference>
<sequence>MADPSHPYVPRDLSLPGYVPCFLSQAEIVAPYLGCSVLVVVAIWLISGRIGRISKTDRLLMCWWAFTGLTHIILEGYFTFSPDFFKVNTPHYLAEIFIPRDQGNCIHFAVGEIGMH</sequence>
<dbReference type="PANTHER" id="PTHR14207">
    <property type="entry name" value="STEROL ISOMERASE"/>
    <property type="match status" value="1"/>
</dbReference>
<dbReference type="InterPro" id="IPR007905">
    <property type="entry name" value="EBP"/>
</dbReference>
<dbReference type="Proteomes" id="UP001140206">
    <property type="component" value="Chromosome 1"/>
</dbReference>